<dbReference type="STRING" id="1806994.A0A507C3C9"/>
<dbReference type="InterPro" id="IPR031318">
    <property type="entry name" value="OPI10"/>
</dbReference>
<dbReference type="Pfam" id="PF21057">
    <property type="entry name" value="Hikeshi-like_C"/>
    <property type="match status" value="1"/>
</dbReference>
<proteinExistence type="inferred from homology"/>
<dbReference type="GO" id="GO:0061608">
    <property type="term" value="F:nuclear import signal receptor activity"/>
    <property type="evidence" value="ECO:0007669"/>
    <property type="project" value="TreeGrafter"/>
</dbReference>
<dbReference type="GO" id="GO:0005634">
    <property type="term" value="C:nucleus"/>
    <property type="evidence" value="ECO:0007669"/>
    <property type="project" value="TreeGrafter"/>
</dbReference>
<evidence type="ECO:0000313" key="4">
    <source>
        <dbReference type="EMBL" id="TPX32055.1"/>
    </source>
</evidence>
<comment type="similarity">
    <text evidence="1">Belongs to the OPI10 family.</text>
</comment>
<evidence type="ECO:0000259" key="2">
    <source>
        <dbReference type="Pfam" id="PF05603"/>
    </source>
</evidence>
<keyword evidence="5" id="KW-1185">Reference proteome</keyword>
<dbReference type="OrthoDB" id="10248398at2759"/>
<accession>A0A507C3C9</accession>
<evidence type="ECO:0000259" key="3">
    <source>
        <dbReference type="Pfam" id="PF21057"/>
    </source>
</evidence>
<organism evidence="4 5">
    <name type="scientific">Synchytrium microbalum</name>
    <dbReference type="NCBI Taxonomy" id="1806994"/>
    <lineage>
        <taxon>Eukaryota</taxon>
        <taxon>Fungi</taxon>
        <taxon>Fungi incertae sedis</taxon>
        <taxon>Chytridiomycota</taxon>
        <taxon>Chytridiomycota incertae sedis</taxon>
        <taxon>Chytridiomycetes</taxon>
        <taxon>Synchytriales</taxon>
        <taxon>Synchytriaceae</taxon>
        <taxon>Synchytrium</taxon>
    </lineage>
</organism>
<protein>
    <submittedName>
        <fullName evidence="4">Uncharacterized protein</fullName>
    </submittedName>
</protein>
<dbReference type="InterPro" id="IPR048364">
    <property type="entry name" value="Hikeshi-like_C"/>
</dbReference>
<dbReference type="GO" id="GO:0005829">
    <property type="term" value="C:cytosol"/>
    <property type="evidence" value="ECO:0007669"/>
    <property type="project" value="TreeGrafter"/>
</dbReference>
<dbReference type="EMBL" id="QEAO01000035">
    <property type="protein sequence ID" value="TPX32055.1"/>
    <property type="molecule type" value="Genomic_DNA"/>
</dbReference>
<dbReference type="InterPro" id="IPR008493">
    <property type="entry name" value="Hikeshi-like_N"/>
</dbReference>
<dbReference type="GO" id="GO:0006606">
    <property type="term" value="P:protein import into nucleus"/>
    <property type="evidence" value="ECO:0007669"/>
    <property type="project" value="TreeGrafter"/>
</dbReference>
<dbReference type="Proteomes" id="UP000319731">
    <property type="component" value="Unassembled WGS sequence"/>
</dbReference>
<dbReference type="Pfam" id="PF05603">
    <property type="entry name" value="Hikeshi-like_N"/>
    <property type="match status" value="1"/>
</dbReference>
<dbReference type="PANTHER" id="PTHR12925">
    <property type="entry name" value="HIKESHI FAMILY MEMBER"/>
    <property type="match status" value="1"/>
</dbReference>
<dbReference type="RefSeq" id="XP_031023329.1">
    <property type="nucleotide sequence ID" value="XM_031170697.1"/>
</dbReference>
<dbReference type="AlphaFoldDB" id="A0A507C3C9"/>
<name>A0A507C3C9_9FUNG</name>
<evidence type="ECO:0000256" key="1">
    <source>
        <dbReference type="ARBA" id="ARBA00006623"/>
    </source>
</evidence>
<dbReference type="GeneID" id="42005994"/>
<comment type="caution">
    <text evidence="4">The sequence shown here is derived from an EMBL/GenBank/DDBJ whole genome shotgun (WGS) entry which is preliminary data.</text>
</comment>
<evidence type="ECO:0000313" key="5">
    <source>
        <dbReference type="Proteomes" id="UP000319731"/>
    </source>
</evidence>
<feature type="domain" description="Hikeshi-like C-terminal" evidence="3">
    <location>
        <begin position="162"/>
        <end position="225"/>
    </location>
</feature>
<gene>
    <name evidence="4" type="ORF">SmJEL517_g04769</name>
</gene>
<reference evidence="4 5" key="1">
    <citation type="journal article" date="2019" name="Sci. Rep.">
        <title>Comparative genomics of chytrid fungi reveal insights into the obligate biotrophic and pathogenic lifestyle of Synchytrium endobioticum.</title>
        <authorList>
            <person name="van de Vossenberg B.T.L.H."/>
            <person name="Warris S."/>
            <person name="Nguyen H.D.T."/>
            <person name="van Gent-Pelzer M.P.E."/>
            <person name="Joly D.L."/>
            <person name="van de Geest H.C."/>
            <person name="Bonants P.J.M."/>
            <person name="Smith D.S."/>
            <person name="Levesque C.A."/>
            <person name="van der Lee T.A.J."/>
        </authorList>
    </citation>
    <scope>NUCLEOTIDE SEQUENCE [LARGE SCALE GENOMIC DNA]</scope>
    <source>
        <strain evidence="4 5">JEL517</strain>
    </source>
</reference>
<dbReference type="PANTHER" id="PTHR12925:SF0">
    <property type="entry name" value="PROTEIN HIKESHI"/>
    <property type="match status" value="1"/>
</dbReference>
<feature type="domain" description="Hikeshi-like N-terminal" evidence="2">
    <location>
        <begin position="5"/>
        <end position="128"/>
    </location>
</feature>
<sequence length="227" mass="24886">MFGCIVAGRMVQTNLQQVQPTKYLFELTDAQNINHVVVFLTEGLPAGFACTVFLHWPGASTTSWRLLGMISNDKPSAIFKLGGKEWFQSQVQSTNDLMVDEVPISITAQLGISIEPIESVFSQISTLPQLPHTSSLMSMMGSSDANMMQSESTALVPARDPVRMVSLIIENLYNYLTSFAVNTSQIPSATFGSTEATYIPAKALQEWYFKTNGKLKMDPSGGFLKQG</sequence>